<dbReference type="PANTHER" id="PTHR43537:SF5">
    <property type="entry name" value="UXU OPERON TRANSCRIPTIONAL REGULATOR"/>
    <property type="match status" value="1"/>
</dbReference>
<dbReference type="Pfam" id="PF00392">
    <property type="entry name" value="GntR"/>
    <property type="match status" value="1"/>
</dbReference>
<dbReference type="PROSITE" id="PS50949">
    <property type="entry name" value="HTH_GNTR"/>
    <property type="match status" value="1"/>
</dbReference>
<name>A0A0A2TVH5_9BACI</name>
<evidence type="ECO:0000313" key="6">
    <source>
        <dbReference type="Proteomes" id="UP000030147"/>
    </source>
</evidence>
<dbReference type="CDD" id="cd07377">
    <property type="entry name" value="WHTH_GntR"/>
    <property type="match status" value="1"/>
</dbReference>
<evidence type="ECO:0000259" key="4">
    <source>
        <dbReference type="PROSITE" id="PS50949"/>
    </source>
</evidence>
<dbReference type="EMBL" id="AVBF01000015">
    <property type="protein sequence ID" value="KGP73275.1"/>
    <property type="molecule type" value="Genomic_DNA"/>
</dbReference>
<dbReference type="RefSeq" id="WP_052111227.1">
    <property type="nucleotide sequence ID" value="NZ_AVBF01000015.1"/>
</dbReference>
<proteinExistence type="predicted"/>
<dbReference type="Proteomes" id="UP000030147">
    <property type="component" value="Unassembled WGS sequence"/>
</dbReference>
<keyword evidence="6" id="KW-1185">Reference proteome</keyword>
<reference evidence="5 6" key="1">
    <citation type="journal article" date="2015" name="Stand. Genomic Sci.">
        <title>High quality draft genome sequence of the moderately halophilic bacterium Pontibacillus yanchengensis Y32(T) and comparison among Pontibacillus genomes.</title>
        <authorList>
            <person name="Huang J."/>
            <person name="Qiao Z.X."/>
            <person name="Tang J.W."/>
            <person name="Wang G."/>
        </authorList>
    </citation>
    <scope>NUCLEOTIDE SEQUENCE [LARGE SCALE GENOMIC DNA]</scope>
    <source>
        <strain evidence="5 6">Y32</strain>
    </source>
</reference>
<dbReference type="InterPro" id="IPR036388">
    <property type="entry name" value="WH-like_DNA-bd_sf"/>
</dbReference>
<protein>
    <submittedName>
        <fullName evidence="5">GntR family transcriptional regulator</fullName>
    </submittedName>
</protein>
<dbReference type="SUPFAM" id="SSF48008">
    <property type="entry name" value="GntR ligand-binding domain-like"/>
    <property type="match status" value="1"/>
</dbReference>
<evidence type="ECO:0000256" key="2">
    <source>
        <dbReference type="ARBA" id="ARBA00023125"/>
    </source>
</evidence>
<dbReference type="eggNOG" id="COG2186">
    <property type="taxonomic scope" value="Bacteria"/>
</dbReference>
<evidence type="ECO:0000256" key="3">
    <source>
        <dbReference type="ARBA" id="ARBA00023163"/>
    </source>
</evidence>
<dbReference type="PANTHER" id="PTHR43537">
    <property type="entry name" value="TRANSCRIPTIONAL REGULATOR, GNTR FAMILY"/>
    <property type="match status" value="1"/>
</dbReference>
<dbReference type="STRING" id="1385514.N782_06590"/>
<dbReference type="GO" id="GO:0003677">
    <property type="term" value="F:DNA binding"/>
    <property type="evidence" value="ECO:0007669"/>
    <property type="project" value="UniProtKB-KW"/>
</dbReference>
<dbReference type="InterPro" id="IPR036390">
    <property type="entry name" value="WH_DNA-bd_sf"/>
</dbReference>
<dbReference type="AlphaFoldDB" id="A0A0A2TVH5"/>
<dbReference type="Gene3D" id="1.20.120.530">
    <property type="entry name" value="GntR ligand-binding domain-like"/>
    <property type="match status" value="1"/>
</dbReference>
<dbReference type="Pfam" id="PF07729">
    <property type="entry name" value="FCD"/>
    <property type="match status" value="1"/>
</dbReference>
<dbReference type="SUPFAM" id="SSF46785">
    <property type="entry name" value="Winged helix' DNA-binding domain"/>
    <property type="match status" value="1"/>
</dbReference>
<accession>A0A0A2TVH5</accession>
<dbReference type="OrthoDB" id="9782299at2"/>
<dbReference type="InterPro" id="IPR008920">
    <property type="entry name" value="TF_FadR/GntR_C"/>
</dbReference>
<dbReference type="GO" id="GO:0003700">
    <property type="term" value="F:DNA-binding transcription factor activity"/>
    <property type="evidence" value="ECO:0007669"/>
    <property type="project" value="InterPro"/>
</dbReference>
<dbReference type="SMART" id="SM00345">
    <property type="entry name" value="HTH_GNTR"/>
    <property type="match status" value="1"/>
</dbReference>
<sequence length="239" mass="27075">MIEMKIERKKVSMQVFDRIKEMIQQEKMKPGDKLPTEKQLSEMFGVSRTPVREALSVLEASGLTTSKQGGGSVIQATSLSNLMEETQFEFVDPEEVLNLLETRIILETEAARLAAERRTPEELDEIKQNLDAIRLSQDENQIGYKEDIAFHNAIVKASHNPILNQTIEGVTNLYEKAIRFSLMKNMGISEKRAQVLSEHERIYAAISQGNGPKAKEEMQNHLSNARKKFEEELNQAANS</sequence>
<evidence type="ECO:0000256" key="1">
    <source>
        <dbReference type="ARBA" id="ARBA00023015"/>
    </source>
</evidence>
<comment type="caution">
    <text evidence="5">The sequence shown here is derived from an EMBL/GenBank/DDBJ whole genome shotgun (WGS) entry which is preliminary data.</text>
</comment>
<dbReference type="InterPro" id="IPR011711">
    <property type="entry name" value="GntR_C"/>
</dbReference>
<organism evidence="5 6">
    <name type="scientific">Pontibacillus yanchengensis Y32</name>
    <dbReference type="NCBI Taxonomy" id="1385514"/>
    <lineage>
        <taxon>Bacteria</taxon>
        <taxon>Bacillati</taxon>
        <taxon>Bacillota</taxon>
        <taxon>Bacilli</taxon>
        <taxon>Bacillales</taxon>
        <taxon>Bacillaceae</taxon>
        <taxon>Pontibacillus</taxon>
    </lineage>
</organism>
<keyword evidence="3" id="KW-0804">Transcription</keyword>
<dbReference type="SMART" id="SM00895">
    <property type="entry name" value="FCD"/>
    <property type="match status" value="1"/>
</dbReference>
<gene>
    <name evidence="5" type="ORF">N782_06590</name>
</gene>
<dbReference type="InterPro" id="IPR000524">
    <property type="entry name" value="Tscrpt_reg_HTH_GntR"/>
</dbReference>
<keyword evidence="1" id="KW-0805">Transcription regulation</keyword>
<dbReference type="Gene3D" id="1.10.10.10">
    <property type="entry name" value="Winged helix-like DNA-binding domain superfamily/Winged helix DNA-binding domain"/>
    <property type="match status" value="1"/>
</dbReference>
<keyword evidence="2" id="KW-0238">DNA-binding</keyword>
<dbReference type="PRINTS" id="PR00035">
    <property type="entry name" value="HTHGNTR"/>
</dbReference>
<feature type="domain" description="HTH gntR-type" evidence="4">
    <location>
        <begin position="9"/>
        <end position="77"/>
    </location>
</feature>
<evidence type="ECO:0000313" key="5">
    <source>
        <dbReference type="EMBL" id="KGP73275.1"/>
    </source>
</evidence>